<dbReference type="Gramene" id="PNW82976">
    <property type="protein sequence ID" value="PNW82976"/>
    <property type="gene ID" value="CHLRE_06g301806v5"/>
</dbReference>
<feature type="domain" description="Pherophorin" evidence="2">
    <location>
        <begin position="119"/>
        <end position="186"/>
    </location>
</feature>
<accession>A0A2K3DR18</accession>
<name>A0A2K3DR18_CHLRE</name>
<sequence length="243" mass="25605">MLHDVGAPADEFVTLDAPSCVGSGGGGGGSSSWRVWSNSTAADGGVPAGSQLAALRTASGPIAPGGSDIALFSLQLLWMSPDVPSPPPAIPAAPLPPSPRPPDPPPPPPRPLPPTGLQFPYIRSCERQLERSIFSVDAESVRRPTPGSNTMCWTLRVNFTRFDGEGSCNRTEIHSFQIAVHPDCASAAGNEPVFAASATERGTPPGPCHSGSSPSGVVCSCTGCWRRRQRERLYSRHQYRGRQ</sequence>
<evidence type="ECO:0000313" key="4">
    <source>
        <dbReference type="Proteomes" id="UP000006906"/>
    </source>
</evidence>
<feature type="compositionally biased region" description="Low complexity" evidence="1">
    <location>
        <begin position="208"/>
        <end position="218"/>
    </location>
</feature>
<evidence type="ECO:0000256" key="1">
    <source>
        <dbReference type="SAM" id="MobiDB-lite"/>
    </source>
</evidence>
<evidence type="ECO:0000259" key="2">
    <source>
        <dbReference type="Pfam" id="PF12499"/>
    </source>
</evidence>
<reference evidence="3 4" key="1">
    <citation type="journal article" date="2007" name="Science">
        <title>The Chlamydomonas genome reveals the evolution of key animal and plant functions.</title>
        <authorList>
            <person name="Merchant S.S."/>
            <person name="Prochnik S.E."/>
            <person name="Vallon O."/>
            <person name="Harris E.H."/>
            <person name="Karpowicz S.J."/>
            <person name="Witman G.B."/>
            <person name="Terry A."/>
            <person name="Salamov A."/>
            <person name="Fritz-Laylin L.K."/>
            <person name="Marechal-Drouard L."/>
            <person name="Marshall W.F."/>
            <person name="Qu L.H."/>
            <person name="Nelson D.R."/>
            <person name="Sanderfoot A.A."/>
            <person name="Spalding M.H."/>
            <person name="Kapitonov V.V."/>
            <person name="Ren Q."/>
            <person name="Ferris P."/>
            <person name="Lindquist E."/>
            <person name="Shapiro H."/>
            <person name="Lucas S.M."/>
            <person name="Grimwood J."/>
            <person name="Schmutz J."/>
            <person name="Cardol P."/>
            <person name="Cerutti H."/>
            <person name="Chanfreau G."/>
            <person name="Chen C.L."/>
            <person name="Cognat V."/>
            <person name="Croft M.T."/>
            <person name="Dent R."/>
            <person name="Dutcher S."/>
            <person name="Fernandez E."/>
            <person name="Fukuzawa H."/>
            <person name="Gonzalez-Ballester D."/>
            <person name="Gonzalez-Halphen D."/>
            <person name="Hallmann A."/>
            <person name="Hanikenne M."/>
            <person name="Hippler M."/>
            <person name="Inwood W."/>
            <person name="Jabbari K."/>
            <person name="Kalanon M."/>
            <person name="Kuras R."/>
            <person name="Lefebvre P.A."/>
            <person name="Lemaire S.D."/>
            <person name="Lobanov A.V."/>
            <person name="Lohr M."/>
            <person name="Manuell A."/>
            <person name="Meier I."/>
            <person name="Mets L."/>
            <person name="Mittag M."/>
            <person name="Mittelmeier T."/>
            <person name="Moroney J.V."/>
            <person name="Moseley J."/>
            <person name="Napoli C."/>
            <person name="Nedelcu A.M."/>
            <person name="Niyogi K."/>
            <person name="Novoselov S.V."/>
            <person name="Paulsen I.T."/>
            <person name="Pazour G."/>
            <person name="Purton S."/>
            <person name="Ral J.P."/>
            <person name="Riano-Pachon D.M."/>
            <person name="Riekhof W."/>
            <person name="Rymarquis L."/>
            <person name="Schroda M."/>
            <person name="Stern D."/>
            <person name="Umen J."/>
            <person name="Willows R."/>
            <person name="Wilson N."/>
            <person name="Zimmer S.L."/>
            <person name="Allmer J."/>
            <person name="Balk J."/>
            <person name="Bisova K."/>
            <person name="Chen C.J."/>
            <person name="Elias M."/>
            <person name="Gendler K."/>
            <person name="Hauser C."/>
            <person name="Lamb M.R."/>
            <person name="Ledford H."/>
            <person name="Long J.C."/>
            <person name="Minagawa J."/>
            <person name="Page M.D."/>
            <person name="Pan J."/>
            <person name="Pootakham W."/>
            <person name="Roje S."/>
            <person name="Rose A."/>
            <person name="Stahlberg E."/>
            <person name="Terauchi A.M."/>
            <person name="Yang P."/>
            <person name="Ball S."/>
            <person name="Bowler C."/>
            <person name="Dieckmann C.L."/>
            <person name="Gladyshev V.N."/>
            <person name="Green P."/>
            <person name="Jorgensen R."/>
            <person name="Mayfield S."/>
            <person name="Mueller-Roeber B."/>
            <person name="Rajamani S."/>
            <person name="Sayre R.T."/>
            <person name="Brokstein P."/>
            <person name="Dubchak I."/>
            <person name="Goodstein D."/>
            <person name="Hornick L."/>
            <person name="Huang Y.W."/>
            <person name="Jhaveri J."/>
            <person name="Luo Y."/>
            <person name="Martinez D."/>
            <person name="Ngau W.C."/>
            <person name="Otillar B."/>
            <person name="Poliakov A."/>
            <person name="Porter A."/>
            <person name="Szajkowski L."/>
            <person name="Werner G."/>
            <person name="Zhou K."/>
            <person name="Grigoriev I.V."/>
            <person name="Rokhsar D.S."/>
            <person name="Grossman A.R."/>
        </authorList>
    </citation>
    <scope>NUCLEOTIDE SEQUENCE [LARGE SCALE GENOMIC DNA]</scope>
    <source>
        <strain evidence="4">CC-503</strain>
    </source>
</reference>
<dbReference type="InterPro" id="IPR024616">
    <property type="entry name" value="Pherophorin"/>
</dbReference>
<dbReference type="InParanoid" id="A0A2K3DR18"/>
<organism evidence="3 4">
    <name type="scientific">Chlamydomonas reinhardtii</name>
    <name type="common">Chlamydomonas smithii</name>
    <dbReference type="NCBI Taxonomy" id="3055"/>
    <lineage>
        <taxon>Eukaryota</taxon>
        <taxon>Viridiplantae</taxon>
        <taxon>Chlorophyta</taxon>
        <taxon>core chlorophytes</taxon>
        <taxon>Chlorophyceae</taxon>
        <taxon>CS clade</taxon>
        <taxon>Chlamydomonadales</taxon>
        <taxon>Chlamydomonadaceae</taxon>
        <taxon>Chlamydomonas</taxon>
    </lineage>
</organism>
<dbReference type="KEGG" id="cre:CHLRE_06g301806v5"/>
<dbReference type="GeneID" id="66053866"/>
<feature type="region of interest" description="Disordered" evidence="1">
    <location>
        <begin position="197"/>
        <end position="218"/>
    </location>
</feature>
<proteinExistence type="predicted"/>
<gene>
    <name evidence="3" type="ORF">CHLRE_06g301806v5</name>
</gene>
<dbReference type="Pfam" id="PF12499">
    <property type="entry name" value="DUF3707"/>
    <property type="match status" value="1"/>
</dbReference>
<dbReference type="RefSeq" id="XP_042924324.1">
    <property type="nucleotide sequence ID" value="XM_043063618.1"/>
</dbReference>
<dbReference type="OrthoDB" id="10661289at2759"/>
<feature type="compositionally biased region" description="Pro residues" evidence="1">
    <location>
        <begin position="88"/>
        <end position="114"/>
    </location>
</feature>
<dbReference type="AlphaFoldDB" id="A0A2K3DR18"/>
<dbReference type="Proteomes" id="UP000006906">
    <property type="component" value="Chromosome 6"/>
</dbReference>
<feature type="region of interest" description="Disordered" evidence="1">
    <location>
        <begin position="88"/>
        <end position="118"/>
    </location>
</feature>
<protein>
    <recommendedName>
        <fullName evidence="2">Pherophorin domain-containing protein</fullName>
    </recommendedName>
</protein>
<dbReference type="EMBL" id="CM008967">
    <property type="protein sequence ID" value="PNW82976.1"/>
    <property type="molecule type" value="Genomic_DNA"/>
</dbReference>
<evidence type="ECO:0000313" key="3">
    <source>
        <dbReference type="EMBL" id="PNW82976.1"/>
    </source>
</evidence>
<keyword evidence="4" id="KW-1185">Reference proteome</keyword>